<proteinExistence type="predicted"/>
<accession>A0A1X7CH76</accession>
<protein>
    <submittedName>
        <fullName evidence="2">Uncharacterized protein</fullName>
    </submittedName>
</protein>
<sequence length="173" mass="18827">MEMRLSWAAALGVLAVGIVGCTTTEEANKAIQSRWIGQPVDSFFTYYGPPVSTFPLNDGGTIYTWVGGETTRHIPAQYQTLPVNDPNKITRTTTETRKNSDGSTTTTTRSSSIGVPQQTVTRMVSPARTEDLFCELQITAGPDKVIRMLRATNDTDGEGLSFSRCAEVMGVKK</sequence>
<keyword evidence="3" id="KW-1185">Reference proteome</keyword>
<feature type="compositionally biased region" description="Polar residues" evidence="1">
    <location>
        <begin position="82"/>
        <end position="93"/>
    </location>
</feature>
<evidence type="ECO:0000313" key="2">
    <source>
        <dbReference type="EMBL" id="SME96562.1"/>
    </source>
</evidence>
<gene>
    <name evidence="2" type="ORF">SAMN02982989_0306</name>
</gene>
<dbReference type="EMBL" id="FXAF01000001">
    <property type="protein sequence ID" value="SME96562.1"/>
    <property type="molecule type" value="Genomic_DNA"/>
</dbReference>
<feature type="compositionally biased region" description="Low complexity" evidence="1">
    <location>
        <begin position="101"/>
        <end position="112"/>
    </location>
</feature>
<dbReference type="Proteomes" id="UP000192903">
    <property type="component" value="Unassembled WGS sequence"/>
</dbReference>
<name>A0A1X7CH76_9HYPH</name>
<dbReference type="OrthoDB" id="8238109at2"/>
<feature type="region of interest" description="Disordered" evidence="1">
    <location>
        <begin position="82"/>
        <end position="116"/>
    </location>
</feature>
<dbReference type="AlphaFoldDB" id="A0A1X7CH76"/>
<evidence type="ECO:0000256" key="1">
    <source>
        <dbReference type="SAM" id="MobiDB-lite"/>
    </source>
</evidence>
<dbReference type="RefSeq" id="WP_085419624.1">
    <property type="nucleotide sequence ID" value="NZ_FXAF01000001.1"/>
</dbReference>
<evidence type="ECO:0000313" key="3">
    <source>
        <dbReference type="Proteomes" id="UP000192903"/>
    </source>
</evidence>
<organism evidence="2 3">
    <name type="scientific">Xaviernesmea oryzae</name>
    <dbReference type="NCBI Taxonomy" id="464029"/>
    <lineage>
        <taxon>Bacteria</taxon>
        <taxon>Pseudomonadati</taxon>
        <taxon>Pseudomonadota</taxon>
        <taxon>Alphaproteobacteria</taxon>
        <taxon>Hyphomicrobiales</taxon>
        <taxon>Rhizobiaceae</taxon>
        <taxon>Rhizobium/Agrobacterium group</taxon>
        <taxon>Xaviernesmea</taxon>
    </lineage>
</organism>
<reference evidence="3" key="1">
    <citation type="submission" date="2017-04" db="EMBL/GenBank/DDBJ databases">
        <authorList>
            <person name="Varghese N."/>
            <person name="Submissions S."/>
        </authorList>
    </citation>
    <scope>NUCLEOTIDE SEQUENCE [LARGE SCALE GENOMIC DNA]</scope>
    <source>
        <strain evidence="3">B4P</strain>
    </source>
</reference>
<dbReference type="PROSITE" id="PS51257">
    <property type="entry name" value="PROKAR_LIPOPROTEIN"/>
    <property type="match status" value="1"/>
</dbReference>